<dbReference type="Proteomes" id="UP000321907">
    <property type="component" value="Unassembled WGS sequence"/>
</dbReference>
<comment type="caution">
    <text evidence="1">The sequence shown here is derived from an EMBL/GenBank/DDBJ whole genome shotgun (WGS) entry which is preliminary data.</text>
</comment>
<gene>
    <name evidence="1" type="ORF">FUA23_09325</name>
</gene>
<dbReference type="OrthoDB" id="1490298at2"/>
<sequence length="423" mass="48118">MKSYLPVLITYALCSLLTGCSTEGSHPTGIYLSVCTTENGSPYSDLTVFHVKEDSITASTLNNFLNGSTSQGTAIPTSVLNTPYYKDYDQWFKDTITATITADELTITSIGISNSITIAKHLQGINSGKIHLADNSMVANKAFERWSDRSRWLFSADNRLEVRTHDNKALYELEYDQFYTIDSFANSRFLNVHTNNQHKYTIDTISESYIALEQVGCAPTKDTLRFLKDTFIENLLPPAEILAEHPEYEPKSYSTYWYETLWTFTFLNDGTFKYLPSGHFSAGHLYTGTFKEQDGIIELGYVKSDFGDLRATTDPTRLFRLDADHLRWSNGALISTNEKKREPWEDLFHELVDVCSQMVAENKFGVANEAFPYISAEIIAITPEVLVRFQPSSRNDNQIAPELRDTLSLKEIRVRYPYRAPEY</sequence>
<accession>A0A5C7FTP7</accession>
<name>A0A5C7FTP7_9BACT</name>
<dbReference type="RefSeq" id="WP_147930470.1">
    <property type="nucleotide sequence ID" value="NZ_VOXD01000012.1"/>
</dbReference>
<proteinExistence type="predicted"/>
<keyword evidence="2" id="KW-1185">Reference proteome</keyword>
<organism evidence="1 2">
    <name type="scientific">Neolewinella aurantiaca</name>
    <dbReference type="NCBI Taxonomy" id="2602767"/>
    <lineage>
        <taxon>Bacteria</taxon>
        <taxon>Pseudomonadati</taxon>
        <taxon>Bacteroidota</taxon>
        <taxon>Saprospiria</taxon>
        <taxon>Saprospirales</taxon>
        <taxon>Lewinellaceae</taxon>
        <taxon>Neolewinella</taxon>
    </lineage>
</organism>
<evidence type="ECO:0000313" key="1">
    <source>
        <dbReference type="EMBL" id="TXF89640.1"/>
    </source>
</evidence>
<dbReference type="PROSITE" id="PS51257">
    <property type="entry name" value="PROKAR_LIPOPROTEIN"/>
    <property type="match status" value="1"/>
</dbReference>
<dbReference type="AlphaFoldDB" id="A0A5C7FTP7"/>
<reference evidence="1 2" key="1">
    <citation type="submission" date="2019-08" db="EMBL/GenBank/DDBJ databases">
        <title>Lewinella sp. strain SSH13 Genome sequencing and assembly.</title>
        <authorList>
            <person name="Kim I."/>
        </authorList>
    </citation>
    <scope>NUCLEOTIDE SEQUENCE [LARGE SCALE GENOMIC DNA]</scope>
    <source>
        <strain evidence="1 2">SSH13</strain>
    </source>
</reference>
<protein>
    <submittedName>
        <fullName evidence="1">Uncharacterized protein</fullName>
    </submittedName>
</protein>
<dbReference type="EMBL" id="VOXD01000012">
    <property type="protein sequence ID" value="TXF89640.1"/>
    <property type="molecule type" value="Genomic_DNA"/>
</dbReference>
<evidence type="ECO:0000313" key="2">
    <source>
        <dbReference type="Proteomes" id="UP000321907"/>
    </source>
</evidence>